<sequence>MAGLQHARIGASLEVASASLAGHRFEKHSHDEFVISANLCGLEDVWLDGRTFQADSGDLTLYNPGQIQGGGVRDGQPWRFASLYLPAAELASSLDLSSVEFDRPLLRSPALGRELAASIEALLASDRFARERGEERLLDFLGRLLAASGTRLPQRADPGRPAVARLQALLAERLAEPPDLDEMAEQVGLSKYHLLRAFKKATGLSPRQWSMQLRTRRALGLLRRGLAVGEVAHALGFADQSHLTRYFTSAYGISPGRYQRAVRG</sequence>
<dbReference type="Gene3D" id="1.10.10.60">
    <property type="entry name" value="Homeodomain-like"/>
    <property type="match status" value="2"/>
</dbReference>
<evidence type="ECO:0000256" key="1">
    <source>
        <dbReference type="ARBA" id="ARBA00004496"/>
    </source>
</evidence>
<dbReference type="GO" id="GO:0003700">
    <property type="term" value="F:DNA-binding transcription factor activity"/>
    <property type="evidence" value="ECO:0007669"/>
    <property type="project" value="InterPro"/>
</dbReference>
<dbReference type="InterPro" id="IPR009057">
    <property type="entry name" value="Homeodomain-like_sf"/>
</dbReference>
<dbReference type="PANTHER" id="PTHR46796:SF2">
    <property type="entry name" value="TRANSCRIPTIONAL REGULATORY PROTEIN"/>
    <property type="match status" value="1"/>
</dbReference>
<dbReference type="Proteomes" id="UP000045039">
    <property type="component" value="Unassembled WGS sequence"/>
</dbReference>
<dbReference type="EMBL" id="NFFZ01000034">
    <property type="protein sequence ID" value="OTI55016.1"/>
    <property type="molecule type" value="Genomic_DNA"/>
</dbReference>
<reference evidence="8" key="1">
    <citation type="submission" date="2015-06" db="EMBL/GenBank/DDBJ databases">
        <authorList>
            <person name="Radhakrishnan R."/>
            <person name="Underwood A."/>
            <person name="Al-Shahib A."/>
        </authorList>
    </citation>
    <scope>NUCLEOTIDE SEQUENCE</scope>
    <source>
        <strain evidence="8">P19_London_7_VIM_2_05_10</strain>
    </source>
</reference>
<reference evidence="10 12" key="3">
    <citation type="submission" date="2017-05" db="EMBL/GenBank/DDBJ databases">
        <authorList>
            <person name="Song R."/>
            <person name="Chenine A.L."/>
            <person name="Ruprecht R.M."/>
        </authorList>
    </citation>
    <scope>NUCLEOTIDE SEQUENCE [LARGE SCALE GENOMIC DNA]</scope>
    <source>
        <strain evidence="10 12">S567_C10_BS</strain>
    </source>
</reference>
<keyword evidence="4" id="KW-0010">Activator</keyword>
<evidence type="ECO:0000313" key="12">
    <source>
        <dbReference type="Proteomes" id="UP000194857"/>
    </source>
</evidence>
<accession>A0A0C7D2K1</accession>
<dbReference type="InterPro" id="IPR037923">
    <property type="entry name" value="HTH-like"/>
</dbReference>
<keyword evidence="3" id="KW-0238">DNA-binding</keyword>
<dbReference type="PROSITE" id="PS00041">
    <property type="entry name" value="HTH_ARAC_FAMILY_1"/>
    <property type="match status" value="1"/>
</dbReference>
<evidence type="ECO:0000313" key="10">
    <source>
        <dbReference type="EMBL" id="OTI55016.1"/>
    </source>
</evidence>
<keyword evidence="2" id="KW-0805">Transcription regulation</keyword>
<dbReference type="InterPro" id="IPR018062">
    <property type="entry name" value="HTH_AraC-typ_CS"/>
</dbReference>
<feature type="domain" description="HTH araC/xylS-type" evidence="7">
    <location>
        <begin position="164"/>
        <end position="261"/>
    </location>
</feature>
<dbReference type="PANTHER" id="PTHR46796">
    <property type="entry name" value="HTH-TYPE TRANSCRIPTIONAL ACTIVATOR RHAS-RELATED"/>
    <property type="match status" value="1"/>
</dbReference>
<evidence type="ECO:0000259" key="7">
    <source>
        <dbReference type="PROSITE" id="PS01124"/>
    </source>
</evidence>
<evidence type="ECO:0000256" key="3">
    <source>
        <dbReference type="ARBA" id="ARBA00023125"/>
    </source>
</evidence>
<dbReference type="Pfam" id="PF12833">
    <property type="entry name" value="HTH_18"/>
    <property type="match status" value="1"/>
</dbReference>
<reference evidence="9" key="4">
    <citation type="submission" date="2020-01" db="EMBL/GenBank/DDBJ databases">
        <title>Bacteria Cultured from War Wounds Associated with the Conflict in Eastern Ukraine.</title>
        <authorList>
            <person name="Snesrud E."/>
            <person name="Galac M.R."/>
            <person name="Mc Gann P."/>
            <person name="Valentine K."/>
            <person name="Viacheslav K."/>
        </authorList>
    </citation>
    <scope>NUCLEOTIDE SEQUENCE</scope>
    <source>
        <strain evidence="9">VNMU148</strain>
    </source>
</reference>
<evidence type="ECO:0000256" key="6">
    <source>
        <dbReference type="ARBA" id="ARBA00037345"/>
    </source>
</evidence>
<name>A0A0C7D2K1_PSEAI</name>
<evidence type="ECO:0000256" key="5">
    <source>
        <dbReference type="ARBA" id="ARBA00023163"/>
    </source>
</evidence>
<dbReference type="RefSeq" id="WP_003117898.1">
    <property type="nucleotide sequence ID" value="NZ_AP014839.1"/>
</dbReference>
<dbReference type="SUPFAM" id="SSF46689">
    <property type="entry name" value="Homeodomain-like"/>
    <property type="match status" value="2"/>
</dbReference>
<evidence type="ECO:0000313" key="8">
    <source>
        <dbReference type="EMBL" id="CRO60484.1"/>
    </source>
</evidence>
<dbReference type="Pfam" id="PF02311">
    <property type="entry name" value="AraC_binding"/>
    <property type="match status" value="1"/>
</dbReference>
<comment type="caution">
    <text evidence="10">The sequence shown here is derived from an EMBL/GenBank/DDBJ whole genome shotgun (WGS) entry which is preliminary data.</text>
</comment>
<gene>
    <name evidence="8" type="primary">rhaS_3</name>
    <name evidence="10" type="ORF">CAZ10_35330</name>
    <name evidence="9" type="ORF">GUL26_18485</name>
    <name evidence="8" type="ORF">PAERUG_P19_London_7_VIM_2_05_10_02096</name>
</gene>
<evidence type="ECO:0000313" key="11">
    <source>
        <dbReference type="Proteomes" id="UP000045039"/>
    </source>
</evidence>
<dbReference type="GO" id="GO:0043565">
    <property type="term" value="F:sequence-specific DNA binding"/>
    <property type="evidence" value="ECO:0007669"/>
    <property type="project" value="InterPro"/>
</dbReference>
<dbReference type="InterPro" id="IPR003313">
    <property type="entry name" value="AraC-bd"/>
</dbReference>
<dbReference type="GO" id="GO:0005737">
    <property type="term" value="C:cytoplasm"/>
    <property type="evidence" value="ECO:0007669"/>
    <property type="project" value="UniProtKB-SubCell"/>
</dbReference>
<reference evidence="11" key="2">
    <citation type="submission" date="2015-06" db="EMBL/GenBank/DDBJ databases">
        <authorList>
            <person name="Radhakrishnan Rajesh"/>
            <person name="Underwood Anthony"/>
            <person name="Al-Shahib Ali"/>
        </authorList>
    </citation>
    <scope>NUCLEOTIDE SEQUENCE [LARGE SCALE GENOMIC DNA]</scope>
    <source>
        <strain evidence="11">P19_London_7_VIM_2_05_10</strain>
    </source>
</reference>
<comment type="subcellular location">
    <subcellularLocation>
        <location evidence="1">Cytoplasm</location>
    </subcellularLocation>
</comment>
<dbReference type="Proteomes" id="UP000194857">
    <property type="component" value="Unassembled WGS sequence"/>
</dbReference>
<dbReference type="GO" id="GO:0009893">
    <property type="term" value="P:positive regulation of metabolic process"/>
    <property type="evidence" value="ECO:0007669"/>
    <property type="project" value="UniProtKB-ARBA"/>
</dbReference>
<keyword evidence="5" id="KW-0804">Transcription</keyword>
<dbReference type="EMBL" id="WXZT01000012">
    <property type="protein sequence ID" value="MZZ14240.1"/>
    <property type="molecule type" value="Genomic_DNA"/>
</dbReference>
<dbReference type="InterPro" id="IPR050204">
    <property type="entry name" value="AraC_XylS_family_regulators"/>
</dbReference>
<dbReference type="AlphaFoldDB" id="A0A0C7D2K1"/>
<evidence type="ECO:0000256" key="2">
    <source>
        <dbReference type="ARBA" id="ARBA00023015"/>
    </source>
</evidence>
<dbReference type="Proteomes" id="UP000644192">
    <property type="component" value="Unassembled WGS sequence"/>
</dbReference>
<dbReference type="SUPFAM" id="SSF51215">
    <property type="entry name" value="Regulatory protein AraC"/>
    <property type="match status" value="1"/>
</dbReference>
<comment type="function">
    <text evidence="6">Regulatory protein of the TOL plasmid xyl operons. XylS activates the xylXYZLTEGFJQKIH operon required for the degradation of toluene, m-xylene and p-xylene.</text>
</comment>
<organism evidence="10 12">
    <name type="scientific">Pseudomonas aeruginosa</name>
    <dbReference type="NCBI Taxonomy" id="287"/>
    <lineage>
        <taxon>Bacteria</taxon>
        <taxon>Pseudomonadati</taxon>
        <taxon>Pseudomonadota</taxon>
        <taxon>Gammaproteobacteria</taxon>
        <taxon>Pseudomonadales</taxon>
        <taxon>Pseudomonadaceae</taxon>
        <taxon>Pseudomonas</taxon>
    </lineage>
</organism>
<protein>
    <submittedName>
        <fullName evidence="8">HTH-type transcriptional activator RhaS</fullName>
    </submittedName>
    <submittedName>
        <fullName evidence="9">Helix-turn-helix domain-containing protein</fullName>
    </submittedName>
    <submittedName>
        <fullName evidence="10">Transcriptional regulator</fullName>
    </submittedName>
</protein>
<dbReference type="EMBL" id="CVVU01000111">
    <property type="protein sequence ID" value="CRO60484.1"/>
    <property type="molecule type" value="Genomic_DNA"/>
</dbReference>
<dbReference type="PROSITE" id="PS01124">
    <property type="entry name" value="HTH_ARAC_FAMILY_2"/>
    <property type="match status" value="1"/>
</dbReference>
<dbReference type="InterPro" id="IPR018060">
    <property type="entry name" value="HTH_AraC"/>
</dbReference>
<proteinExistence type="predicted"/>
<dbReference type="SMART" id="SM00342">
    <property type="entry name" value="HTH_ARAC"/>
    <property type="match status" value="1"/>
</dbReference>
<evidence type="ECO:0000256" key="4">
    <source>
        <dbReference type="ARBA" id="ARBA00023159"/>
    </source>
</evidence>
<evidence type="ECO:0000313" key="9">
    <source>
        <dbReference type="EMBL" id="MZZ14240.1"/>
    </source>
</evidence>